<evidence type="ECO:0000313" key="5">
    <source>
        <dbReference type="Proteomes" id="UP000196560"/>
    </source>
</evidence>
<dbReference type="InterPro" id="IPR017937">
    <property type="entry name" value="Thioredoxin_CS"/>
</dbReference>
<dbReference type="AlphaFoldDB" id="A0A1Y3U5B5"/>
<dbReference type="EMBL" id="NFHO01000008">
    <property type="protein sequence ID" value="OUN42307.1"/>
    <property type="molecule type" value="Genomic_DNA"/>
</dbReference>
<dbReference type="CDD" id="cd02966">
    <property type="entry name" value="TlpA_like_family"/>
    <property type="match status" value="1"/>
</dbReference>
<organism evidence="4 5">
    <name type="scientific">Enorma massiliensis</name>
    <dbReference type="NCBI Taxonomy" id="1472761"/>
    <lineage>
        <taxon>Bacteria</taxon>
        <taxon>Bacillati</taxon>
        <taxon>Actinomycetota</taxon>
        <taxon>Coriobacteriia</taxon>
        <taxon>Coriobacteriales</taxon>
        <taxon>Coriobacteriaceae</taxon>
        <taxon>Enorma</taxon>
    </lineage>
</organism>
<evidence type="ECO:0000259" key="3">
    <source>
        <dbReference type="Pfam" id="PF08534"/>
    </source>
</evidence>
<comment type="caution">
    <text evidence="4">The sequence shown here is derived from an EMBL/GenBank/DDBJ whole genome shotgun (WGS) entry which is preliminary data.</text>
</comment>
<dbReference type="InterPro" id="IPR013740">
    <property type="entry name" value="Redoxin"/>
</dbReference>
<keyword evidence="2" id="KW-0201">Cytochrome c-type biogenesis</keyword>
<evidence type="ECO:0000256" key="1">
    <source>
        <dbReference type="ARBA" id="ARBA00004196"/>
    </source>
</evidence>
<feature type="domain" description="Redoxin" evidence="3">
    <location>
        <begin position="68"/>
        <end position="159"/>
    </location>
</feature>
<dbReference type="Proteomes" id="UP000196560">
    <property type="component" value="Unassembled WGS sequence"/>
</dbReference>
<name>A0A1Y3U5B5_9ACTN</name>
<gene>
    <name evidence="4" type="ORF">B5G21_07545</name>
</gene>
<dbReference type="InterPro" id="IPR036249">
    <property type="entry name" value="Thioredoxin-like_sf"/>
</dbReference>
<comment type="subcellular location">
    <subcellularLocation>
        <location evidence="1">Cell envelope</location>
    </subcellularLocation>
</comment>
<reference evidence="5" key="1">
    <citation type="submission" date="2017-04" db="EMBL/GenBank/DDBJ databases">
        <title>Function of individual gut microbiota members based on whole genome sequencing of pure cultures obtained from chicken caecum.</title>
        <authorList>
            <person name="Medvecky M."/>
            <person name="Cejkova D."/>
            <person name="Polansky O."/>
            <person name="Karasova D."/>
            <person name="Kubasova T."/>
            <person name="Cizek A."/>
            <person name="Rychlik I."/>
        </authorList>
    </citation>
    <scope>NUCLEOTIDE SEQUENCE [LARGE SCALE GENOMIC DNA]</scope>
    <source>
        <strain evidence="5">An70</strain>
    </source>
</reference>
<dbReference type="Gene3D" id="3.40.30.10">
    <property type="entry name" value="Glutaredoxin"/>
    <property type="match status" value="1"/>
</dbReference>
<keyword evidence="5" id="KW-1185">Reference proteome</keyword>
<dbReference type="PROSITE" id="PS50007">
    <property type="entry name" value="PIPLC_X_DOMAIN"/>
    <property type="match status" value="1"/>
</dbReference>
<dbReference type="GO" id="GO:0017004">
    <property type="term" value="P:cytochrome complex assembly"/>
    <property type="evidence" value="ECO:0007669"/>
    <property type="project" value="UniProtKB-KW"/>
</dbReference>
<dbReference type="Pfam" id="PF08534">
    <property type="entry name" value="Redoxin"/>
    <property type="match status" value="1"/>
</dbReference>
<dbReference type="GO" id="GO:0016491">
    <property type="term" value="F:oxidoreductase activity"/>
    <property type="evidence" value="ECO:0007669"/>
    <property type="project" value="InterPro"/>
</dbReference>
<dbReference type="STRING" id="1118060.GCA_000311845_01889"/>
<evidence type="ECO:0000313" key="4">
    <source>
        <dbReference type="EMBL" id="OUN42307.1"/>
    </source>
</evidence>
<proteinExistence type="predicted"/>
<dbReference type="PROSITE" id="PS00194">
    <property type="entry name" value="THIOREDOXIN_1"/>
    <property type="match status" value="1"/>
</dbReference>
<protein>
    <recommendedName>
        <fullName evidence="3">Redoxin domain-containing protein</fullName>
    </recommendedName>
</protein>
<evidence type="ECO:0000256" key="2">
    <source>
        <dbReference type="ARBA" id="ARBA00022748"/>
    </source>
</evidence>
<dbReference type="GO" id="GO:0030313">
    <property type="term" value="C:cell envelope"/>
    <property type="evidence" value="ECO:0007669"/>
    <property type="project" value="UniProtKB-SubCell"/>
</dbReference>
<accession>A0A1Y3U5B5</accession>
<dbReference type="SUPFAM" id="SSF52833">
    <property type="entry name" value="Thioredoxin-like"/>
    <property type="match status" value="1"/>
</dbReference>
<sequence length="174" mass="19536">MVKMKHRKALLSVLLLFGVLAILVLTTLEPISSEHHKAYSHQSLPIKNAINFNLGGGQRYFDMLNRDGENLLIFWGSWCPHCESLLDQIVKADDYETIAKNLFTVSEDTLISDVENHRGEFPIYLDQDKSVYNAYGLEHVPTVLVIDGQGRVIGSSEGEQASLDLIKEYVSNNS</sequence>